<dbReference type="AlphaFoldDB" id="A0A317EH72"/>
<dbReference type="Pfam" id="PF00528">
    <property type="entry name" value="BPD_transp_1"/>
    <property type="match status" value="1"/>
</dbReference>
<proteinExistence type="inferred from homology"/>
<keyword evidence="7 8" id="KW-0472">Membrane</keyword>
<sequence>MAKGNIARKLQKPALIGTMLICYLFLYLPILHIGLGSVSKNYSFPYPPQLTWATFEKLAENTLYQTALGNSLLIGVLTALLSTLLACLATMGLLRHAGRHTVKFLILFIAPLFVAEVLLGLSSLIFNGLFLQLGGNLFSAILANTVHCFSYALLIIATQLYRYDWRLDDAAMVFGATPLRTFFEVTLPLIWPGLFGAFIVCFIMAFNNLEISFYLLGATPTLPSVAWGALRYGIKPELYALASGVNVVVFLVLGVMFVLMRTGAVRFGHKPERERSAI</sequence>
<comment type="subcellular location">
    <subcellularLocation>
        <location evidence="1 8">Cell membrane</location>
        <topology evidence="1 8">Multi-pass membrane protein</topology>
    </subcellularLocation>
</comment>
<keyword evidence="6 8" id="KW-1133">Transmembrane helix</keyword>
<evidence type="ECO:0000313" key="11">
    <source>
        <dbReference type="Proteomes" id="UP000245461"/>
    </source>
</evidence>
<evidence type="ECO:0000256" key="2">
    <source>
        <dbReference type="ARBA" id="ARBA00007069"/>
    </source>
</evidence>
<gene>
    <name evidence="10" type="ORF">DKG74_00140</name>
</gene>
<evidence type="ECO:0000313" key="10">
    <source>
        <dbReference type="EMBL" id="PWR25430.1"/>
    </source>
</evidence>
<reference evidence="10 11" key="1">
    <citation type="submission" date="2018-05" db="EMBL/GenBank/DDBJ databases">
        <title>Zavarzinia sp. HR-AS.</title>
        <authorList>
            <person name="Lee Y."/>
            <person name="Jeon C.O."/>
        </authorList>
    </citation>
    <scope>NUCLEOTIDE SEQUENCE [LARGE SCALE GENOMIC DNA]</scope>
    <source>
        <strain evidence="10 11">HR-AS</strain>
    </source>
</reference>
<evidence type="ECO:0000259" key="9">
    <source>
        <dbReference type="PROSITE" id="PS50928"/>
    </source>
</evidence>
<feature type="transmembrane region" description="Helical" evidence="8">
    <location>
        <begin position="72"/>
        <end position="94"/>
    </location>
</feature>
<evidence type="ECO:0000256" key="6">
    <source>
        <dbReference type="ARBA" id="ARBA00022989"/>
    </source>
</evidence>
<evidence type="ECO:0000256" key="5">
    <source>
        <dbReference type="ARBA" id="ARBA00022692"/>
    </source>
</evidence>
<feature type="transmembrane region" description="Helical" evidence="8">
    <location>
        <begin position="106"/>
        <end position="131"/>
    </location>
</feature>
<dbReference type="InterPro" id="IPR000515">
    <property type="entry name" value="MetI-like"/>
</dbReference>
<keyword evidence="4" id="KW-1003">Cell membrane</keyword>
<keyword evidence="5 8" id="KW-0812">Transmembrane</keyword>
<keyword evidence="3 8" id="KW-0813">Transport</keyword>
<dbReference type="GO" id="GO:0005886">
    <property type="term" value="C:plasma membrane"/>
    <property type="evidence" value="ECO:0007669"/>
    <property type="project" value="UniProtKB-SubCell"/>
</dbReference>
<evidence type="ECO:0000256" key="4">
    <source>
        <dbReference type="ARBA" id="ARBA00022475"/>
    </source>
</evidence>
<comment type="similarity">
    <text evidence="2">Belongs to the binding-protein-dependent transport system permease family. CysTW subfamily.</text>
</comment>
<dbReference type="PANTHER" id="PTHR43848">
    <property type="entry name" value="PUTRESCINE TRANSPORT SYSTEM PERMEASE PROTEIN POTI"/>
    <property type="match status" value="1"/>
</dbReference>
<evidence type="ECO:0000256" key="1">
    <source>
        <dbReference type="ARBA" id="ARBA00004651"/>
    </source>
</evidence>
<feature type="transmembrane region" description="Helical" evidence="8">
    <location>
        <begin position="182"/>
        <end position="206"/>
    </location>
</feature>
<feature type="domain" description="ABC transmembrane type-1" evidence="9">
    <location>
        <begin position="68"/>
        <end position="260"/>
    </location>
</feature>
<dbReference type="PANTHER" id="PTHR43848:SF2">
    <property type="entry name" value="PUTRESCINE TRANSPORT SYSTEM PERMEASE PROTEIN POTI"/>
    <property type="match status" value="1"/>
</dbReference>
<feature type="transmembrane region" description="Helical" evidence="8">
    <location>
        <begin position="12"/>
        <end position="35"/>
    </location>
</feature>
<dbReference type="InterPro" id="IPR035906">
    <property type="entry name" value="MetI-like_sf"/>
</dbReference>
<feature type="transmembrane region" description="Helical" evidence="8">
    <location>
        <begin position="137"/>
        <end position="161"/>
    </location>
</feature>
<dbReference type="GO" id="GO:0055085">
    <property type="term" value="P:transmembrane transport"/>
    <property type="evidence" value="ECO:0007669"/>
    <property type="project" value="InterPro"/>
</dbReference>
<evidence type="ECO:0000256" key="3">
    <source>
        <dbReference type="ARBA" id="ARBA00022448"/>
    </source>
</evidence>
<dbReference type="EMBL" id="QGLE01000001">
    <property type="protein sequence ID" value="PWR25430.1"/>
    <property type="molecule type" value="Genomic_DNA"/>
</dbReference>
<dbReference type="Gene3D" id="1.10.3720.10">
    <property type="entry name" value="MetI-like"/>
    <property type="match status" value="1"/>
</dbReference>
<accession>A0A317EH72</accession>
<dbReference type="SUPFAM" id="SSF161098">
    <property type="entry name" value="MetI-like"/>
    <property type="match status" value="1"/>
</dbReference>
<dbReference type="Proteomes" id="UP000245461">
    <property type="component" value="Unassembled WGS sequence"/>
</dbReference>
<dbReference type="RefSeq" id="WP_109901415.1">
    <property type="nucleotide sequence ID" value="NZ_QGLE01000001.1"/>
</dbReference>
<feature type="transmembrane region" description="Helical" evidence="8">
    <location>
        <begin position="238"/>
        <end position="260"/>
    </location>
</feature>
<protein>
    <recommendedName>
        <fullName evidence="9">ABC transmembrane type-1 domain-containing protein</fullName>
    </recommendedName>
</protein>
<keyword evidence="11" id="KW-1185">Reference proteome</keyword>
<evidence type="ECO:0000256" key="7">
    <source>
        <dbReference type="ARBA" id="ARBA00023136"/>
    </source>
</evidence>
<dbReference type="InterPro" id="IPR051789">
    <property type="entry name" value="Bact_Polyamine_Transport"/>
</dbReference>
<evidence type="ECO:0000256" key="8">
    <source>
        <dbReference type="RuleBase" id="RU363032"/>
    </source>
</evidence>
<dbReference type="PROSITE" id="PS50928">
    <property type="entry name" value="ABC_TM1"/>
    <property type="match status" value="1"/>
</dbReference>
<name>A0A317EH72_9PROT</name>
<comment type="caution">
    <text evidence="10">The sequence shown here is derived from an EMBL/GenBank/DDBJ whole genome shotgun (WGS) entry which is preliminary data.</text>
</comment>
<dbReference type="OrthoDB" id="9782004at2"/>
<organism evidence="10 11">
    <name type="scientific">Zavarzinia aquatilis</name>
    <dbReference type="NCBI Taxonomy" id="2211142"/>
    <lineage>
        <taxon>Bacteria</taxon>
        <taxon>Pseudomonadati</taxon>
        <taxon>Pseudomonadota</taxon>
        <taxon>Alphaproteobacteria</taxon>
        <taxon>Rhodospirillales</taxon>
        <taxon>Zavarziniaceae</taxon>
        <taxon>Zavarzinia</taxon>
    </lineage>
</organism>
<dbReference type="CDD" id="cd06261">
    <property type="entry name" value="TM_PBP2"/>
    <property type="match status" value="1"/>
</dbReference>